<proteinExistence type="predicted"/>
<dbReference type="AlphaFoldDB" id="G0U3I6"/>
<dbReference type="EMBL" id="HE573025">
    <property type="protein sequence ID" value="CCC50843.1"/>
    <property type="molecule type" value="Genomic_DNA"/>
</dbReference>
<gene>
    <name evidence="1" type="ORF">TVY486_0906640</name>
</gene>
<organism evidence="1">
    <name type="scientific">Trypanosoma vivax (strain Y486)</name>
    <dbReference type="NCBI Taxonomy" id="1055687"/>
    <lineage>
        <taxon>Eukaryota</taxon>
        <taxon>Discoba</taxon>
        <taxon>Euglenozoa</taxon>
        <taxon>Kinetoplastea</taxon>
        <taxon>Metakinetoplastina</taxon>
        <taxon>Trypanosomatida</taxon>
        <taxon>Trypanosomatidae</taxon>
        <taxon>Trypanosoma</taxon>
        <taxon>Duttonella</taxon>
    </lineage>
</organism>
<dbReference type="VEuPathDB" id="TriTrypDB:TvY486_0906640"/>
<name>G0U3I6_TRYVY</name>
<reference evidence="1" key="1">
    <citation type="journal article" date="2012" name="Proc. Natl. Acad. Sci. U.S.A.">
        <title>Antigenic diversity is generated by distinct evolutionary mechanisms in African trypanosome species.</title>
        <authorList>
            <person name="Jackson A.P."/>
            <person name="Berry A."/>
            <person name="Aslett M."/>
            <person name="Allison H.C."/>
            <person name="Burton P."/>
            <person name="Vavrova-Anderson J."/>
            <person name="Brown R."/>
            <person name="Browne H."/>
            <person name="Corton N."/>
            <person name="Hauser H."/>
            <person name="Gamble J."/>
            <person name="Gilderthorp R."/>
            <person name="Marcello L."/>
            <person name="McQuillan J."/>
            <person name="Otto T.D."/>
            <person name="Quail M.A."/>
            <person name="Sanders M.J."/>
            <person name="van Tonder A."/>
            <person name="Ginger M.L."/>
            <person name="Field M.C."/>
            <person name="Barry J.D."/>
            <person name="Hertz-Fowler C."/>
            <person name="Berriman M."/>
        </authorList>
    </citation>
    <scope>NUCLEOTIDE SEQUENCE</scope>
    <source>
        <strain evidence="1">Y486</strain>
    </source>
</reference>
<evidence type="ECO:0000313" key="1">
    <source>
        <dbReference type="EMBL" id="CCC50843.1"/>
    </source>
</evidence>
<sequence>MCSRLAPTPPFFKRKLLLPQEENKVLTSLSLSLCVCVCVCKRAYFPLFHSSWCVCTCVGRGPSEEVRPLQAQMRSVHTLSTVNALRCGRSWHFPFPSHLMSSPSAVSTSTLLEHDLFNVRGHLLVPIFFFLSSTCSSAQRNEK</sequence>
<protein>
    <submittedName>
        <fullName evidence="1">Uncharacterized protein</fullName>
    </submittedName>
</protein>
<accession>G0U3I6</accession>